<dbReference type="AlphaFoldDB" id="A0A0F4EPN1"/>
<evidence type="ECO:0000259" key="2">
    <source>
        <dbReference type="Pfam" id="PF01575"/>
    </source>
</evidence>
<accession>A0A0F4EPN1</accession>
<evidence type="ECO:0000256" key="1">
    <source>
        <dbReference type="ARBA" id="ARBA00005254"/>
    </source>
</evidence>
<dbReference type="STRING" id="480418.GCA_000975265_02655"/>
<dbReference type="InterPro" id="IPR002539">
    <property type="entry name" value="MaoC-like_dom"/>
</dbReference>
<feature type="domain" description="MaoC-like" evidence="2">
    <location>
        <begin position="15"/>
        <end position="126"/>
    </location>
</feature>
<keyword evidence="4" id="KW-1185">Reference proteome</keyword>
<dbReference type="EMBL" id="JRPY01000083">
    <property type="protein sequence ID" value="KJX74906.1"/>
    <property type="molecule type" value="Genomic_DNA"/>
</dbReference>
<name>A0A0F4EPN1_9MYCO</name>
<dbReference type="OrthoDB" id="9800237at2"/>
<dbReference type="PATRIC" id="fig|480418.6.peg.3947"/>
<dbReference type="PANTHER" id="PTHR43841:SF3">
    <property type="entry name" value="(3R)-HYDROXYACYL-ACP DEHYDRATASE SUBUNIT HADB"/>
    <property type="match status" value="1"/>
</dbReference>
<evidence type="ECO:0000313" key="3">
    <source>
        <dbReference type="EMBL" id="KJX74906.1"/>
    </source>
</evidence>
<sequence>MALREFSSVKVGDLLPEKTYPLTRQDLVNYAGVSGDLNPIHWDDEIAKVVGLDTAIAHGMLTMGIGGGYVTSWVGDPGAVIEYNVRFTAVVPVPNDGQGAVLAFSGKVKSVDPETKSVTIALSATTGGKKIFGRAIASAKLA</sequence>
<dbReference type="FunFam" id="3.10.129.10:FF:000028">
    <property type="entry name" value="(3R)-hydroxyacyl-ACP dehydratase subunit"/>
    <property type="match status" value="1"/>
</dbReference>
<organism evidence="3 4">
    <name type="scientific">Mycobacterium lepromatosis</name>
    <dbReference type="NCBI Taxonomy" id="480418"/>
    <lineage>
        <taxon>Bacteria</taxon>
        <taxon>Bacillati</taxon>
        <taxon>Actinomycetota</taxon>
        <taxon>Actinomycetes</taxon>
        <taxon>Mycobacteriales</taxon>
        <taxon>Mycobacteriaceae</taxon>
        <taxon>Mycobacterium</taxon>
    </lineage>
</organism>
<dbReference type="Gene3D" id="3.10.129.10">
    <property type="entry name" value="Hotdog Thioesterase"/>
    <property type="match status" value="1"/>
</dbReference>
<dbReference type="NCBIfam" id="NF010246">
    <property type="entry name" value="PRK13693.1"/>
    <property type="match status" value="1"/>
</dbReference>
<dbReference type="SUPFAM" id="SSF54637">
    <property type="entry name" value="Thioesterase/thiol ester dehydrase-isomerase"/>
    <property type="match status" value="1"/>
</dbReference>
<dbReference type="CDD" id="cd03453">
    <property type="entry name" value="SAV4209_like"/>
    <property type="match status" value="1"/>
</dbReference>
<proteinExistence type="inferred from homology"/>
<gene>
    <name evidence="3" type="ORF">MLPM_1909</name>
</gene>
<evidence type="ECO:0000313" key="4">
    <source>
        <dbReference type="Proteomes" id="UP000053699"/>
    </source>
</evidence>
<dbReference type="RefSeq" id="WP_045843480.1">
    <property type="nucleotide sequence ID" value="NZ_CP083405.1"/>
</dbReference>
<dbReference type="PANTHER" id="PTHR43841">
    <property type="entry name" value="3-HYDROXYACYL-THIOESTER DEHYDRATASE HTDX-RELATED"/>
    <property type="match status" value="1"/>
</dbReference>
<reference evidence="3 4" key="1">
    <citation type="journal article" date="2015" name="Proc. Natl. Acad. Sci. U.S.A.">
        <title>Insight into the evolution and origin of leprosy bacilli from the genome sequence of Mycobacterium lepromatosis.</title>
        <authorList>
            <person name="Singh P."/>
            <person name="Benjak A."/>
            <person name="Schuenemann V.J."/>
            <person name="Herbig A."/>
            <person name="Avanzi C."/>
            <person name="Busso P."/>
            <person name="Nieselt K."/>
            <person name="Krause J."/>
            <person name="Vera-Cabrera L."/>
            <person name="Cole S.T."/>
        </authorList>
    </citation>
    <scope>NUCLEOTIDE SEQUENCE [LARGE SCALE GENOMIC DNA]</scope>
    <source>
        <strain evidence="3 4">Mx1-22A</strain>
    </source>
</reference>
<dbReference type="Pfam" id="PF01575">
    <property type="entry name" value="MaoC_dehydratas"/>
    <property type="match status" value="1"/>
</dbReference>
<comment type="similarity">
    <text evidence="1">Belongs to the enoyl-CoA hydratase/isomerase family.</text>
</comment>
<dbReference type="Proteomes" id="UP000053699">
    <property type="component" value="Unassembled WGS sequence"/>
</dbReference>
<dbReference type="InterPro" id="IPR029069">
    <property type="entry name" value="HotDog_dom_sf"/>
</dbReference>
<protein>
    <recommendedName>
        <fullName evidence="2">MaoC-like domain-containing protein</fullName>
    </recommendedName>
</protein>
<comment type="caution">
    <text evidence="3">The sequence shown here is derived from an EMBL/GenBank/DDBJ whole genome shotgun (WGS) entry which is preliminary data.</text>
</comment>